<dbReference type="WBParaSite" id="nRc.2.0.1.t06366-RA">
    <property type="protein sequence ID" value="nRc.2.0.1.t06366-RA"/>
    <property type="gene ID" value="nRc.2.0.1.g06366"/>
</dbReference>
<dbReference type="Proteomes" id="UP000887565">
    <property type="component" value="Unplaced"/>
</dbReference>
<organism evidence="1 2">
    <name type="scientific">Romanomermis culicivorax</name>
    <name type="common">Nematode worm</name>
    <dbReference type="NCBI Taxonomy" id="13658"/>
    <lineage>
        <taxon>Eukaryota</taxon>
        <taxon>Metazoa</taxon>
        <taxon>Ecdysozoa</taxon>
        <taxon>Nematoda</taxon>
        <taxon>Enoplea</taxon>
        <taxon>Dorylaimia</taxon>
        <taxon>Mermithida</taxon>
        <taxon>Mermithoidea</taxon>
        <taxon>Mermithidae</taxon>
        <taxon>Romanomermis</taxon>
    </lineage>
</organism>
<keyword evidence="1" id="KW-1185">Reference proteome</keyword>
<evidence type="ECO:0000313" key="2">
    <source>
        <dbReference type="WBParaSite" id="nRc.2.0.1.t06366-RA"/>
    </source>
</evidence>
<protein>
    <submittedName>
        <fullName evidence="2">Uncharacterized protein</fullName>
    </submittedName>
</protein>
<evidence type="ECO:0000313" key="1">
    <source>
        <dbReference type="Proteomes" id="UP000887565"/>
    </source>
</evidence>
<reference evidence="2" key="1">
    <citation type="submission" date="2022-11" db="UniProtKB">
        <authorList>
            <consortium name="WormBaseParasite"/>
        </authorList>
    </citation>
    <scope>IDENTIFICATION</scope>
</reference>
<accession>A0A915HYM2</accession>
<sequence>MCRNYALEALTDPTRCANEYVTMLNKKDFPTLVDKFYRDTSKMLPPDGTVLVGKTEALTGLHRLACVLRLSTYFIIIYIYCVRRPSLLINLHMT</sequence>
<name>A0A915HYM2_ROMCU</name>
<proteinExistence type="predicted"/>
<dbReference type="AlphaFoldDB" id="A0A915HYM2"/>